<dbReference type="AlphaFoldDB" id="A0A429Z0G5"/>
<proteinExistence type="inferred from homology"/>
<dbReference type="InterPro" id="IPR013563">
    <property type="entry name" value="Oligopep_ABC_C"/>
</dbReference>
<comment type="subcellular location">
    <subcellularLocation>
        <location evidence="1">Cell inner membrane</location>
        <topology evidence="1">Peripheral membrane protein</topology>
    </subcellularLocation>
</comment>
<evidence type="ECO:0000313" key="9">
    <source>
        <dbReference type="EMBL" id="RST87134.1"/>
    </source>
</evidence>
<keyword evidence="3" id="KW-0813">Transport</keyword>
<organism evidence="9 10">
    <name type="scientific">Aquibium carbonis</name>
    <dbReference type="NCBI Taxonomy" id="2495581"/>
    <lineage>
        <taxon>Bacteria</taxon>
        <taxon>Pseudomonadati</taxon>
        <taxon>Pseudomonadota</taxon>
        <taxon>Alphaproteobacteria</taxon>
        <taxon>Hyphomicrobiales</taxon>
        <taxon>Phyllobacteriaceae</taxon>
        <taxon>Aquibium</taxon>
    </lineage>
</organism>
<accession>A0A429Z0G5</accession>
<evidence type="ECO:0000256" key="2">
    <source>
        <dbReference type="ARBA" id="ARBA00005417"/>
    </source>
</evidence>
<dbReference type="InterPro" id="IPR003593">
    <property type="entry name" value="AAA+_ATPase"/>
</dbReference>
<protein>
    <submittedName>
        <fullName evidence="9">ABC transporter ATP-binding protein</fullName>
    </submittedName>
</protein>
<dbReference type="SMART" id="SM00382">
    <property type="entry name" value="AAA"/>
    <property type="match status" value="1"/>
</dbReference>
<dbReference type="SUPFAM" id="SSF52540">
    <property type="entry name" value="P-loop containing nucleoside triphosphate hydrolases"/>
    <property type="match status" value="1"/>
</dbReference>
<sequence length="350" mass="37187">MTEPVLSVRNLIVEFPTRRGVLRAIDDLSFDIAPGEVLGVVGESGAGKSLTGAAIIGLLEPPGRVAGGEIRLAGERIDNLSPERMRTIRGKRIGMIFQDPLTSLNPLYRIGDQLTETILTHEPISARAARDKALRLLEEVGIPAAETRLSAYPHQFSGGMRQRVVIALALAVDPQLVIADEPTTALDVSVQAQIIALLKRICADRGASVMLITHDMGVIAETADRVCVLYAGRLAEIGPVRDVVKRPQHPYASGLMAAIPSLAGDPDEKLAQIPGSMPRLGAIPRGCAFNPRCGYAFDRCRTERPDAYPAGASQAACFLHDAASALPPEVAGRAAEAGIQVARVPAEARP</sequence>
<keyword evidence="7" id="KW-0472">Membrane</keyword>
<dbReference type="GO" id="GO:0015833">
    <property type="term" value="P:peptide transport"/>
    <property type="evidence" value="ECO:0007669"/>
    <property type="project" value="InterPro"/>
</dbReference>
<evidence type="ECO:0000256" key="7">
    <source>
        <dbReference type="ARBA" id="ARBA00023136"/>
    </source>
</evidence>
<gene>
    <name evidence="9" type="ORF">EJC49_06720</name>
</gene>
<dbReference type="PANTHER" id="PTHR43297:SF2">
    <property type="entry name" value="DIPEPTIDE TRANSPORT ATP-BINDING PROTEIN DPPD"/>
    <property type="match status" value="1"/>
</dbReference>
<dbReference type="NCBIfam" id="TIGR01727">
    <property type="entry name" value="oligo_HPY"/>
    <property type="match status" value="1"/>
</dbReference>
<reference evidence="9 10" key="1">
    <citation type="submission" date="2018-12" db="EMBL/GenBank/DDBJ databases">
        <title>Mesorhizobium carbonis sp. nov., isolated from coal mine water.</title>
        <authorList>
            <person name="Xin W."/>
            <person name="Xu Z."/>
            <person name="Xiang F."/>
            <person name="Zhang J."/>
            <person name="Xi L."/>
            <person name="Liu J."/>
        </authorList>
    </citation>
    <scope>NUCLEOTIDE SEQUENCE [LARGE SCALE GENOMIC DNA]</scope>
    <source>
        <strain evidence="9 10">B2.3</strain>
    </source>
</reference>
<dbReference type="InterPro" id="IPR050388">
    <property type="entry name" value="ABC_Ni/Peptide_Import"/>
</dbReference>
<evidence type="ECO:0000256" key="4">
    <source>
        <dbReference type="ARBA" id="ARBA00022475"/>
    </source>
</evidence>
<dbReference type="FunFam" id="3.40.50.300:FF:000016">
    <property type="entry name" value="Oligopeptide ABC transporter ATP-binding component"/>
    <property type="match status" value="1"/>
</dbReference>
<evidence type="ECO:0000256" key="6">
    <source>
        <dbReference type="ARBA" id="ARBA00022840"/>
    </source>
</evidence>
<keyword evidence="4" id="KW-1003">Cell membrane</keyword>
<dbReference type="PANTHER" id="PTHR43297">
    <property type="entry name" value="OLIGOPEPTIDE TRANSPORT ATP-BINDING PROTEIN APPD"/>
    <property type="match status" value="1"/>
</dbReference>
<dbReference type="GO" id="GO:0016887">
    <property type="term" value="F:ATP hydrolysis activity"/>
    <property type="evidence" value="ECO:0007669"/>
    <property type="project" value="InterPro"/>
</dbReference>
<dbReference type="CDD" id="cd03257">
    <property type="entry name" value="ABC_NikE_OppD_transporters"/>
    <property type="match status" value="1"/>
</dbReference>
<keyword evidence="6 9" id="KW-0067">ATP-binding</keyword>
<dbReference type="RefSeq" id="WP_126698695.1">
    <property type="nucleotide sequence ID" value="NZ_RWKW01000025.1"/>
</dbReference>
<name>A0A429Z0G5_9HYPH</name>
<feature type="domain" description="ABC transporter" evidence="8">
    <location>
        <begin position="6"/>
        <end position="256"/>
    </location>
</feature>
<dbReference type="PROSITE" id="PS00211">
    <property type="entry name" value="ABC_TRANSPORTER_1"/>
    <property type="match status" value="1"/>
</dbReference>
<keyword evidence="10" id="KW-1185">Reference proteome</keyword>
<dbReference type="OrthoDB" id="9815712at2"/>
<dbReference type="Pfam" id="PF00005">
    <property type="entry name" value="ABC_tran"/>
    <property type="match status" value="1"/>
</dbReference>
<dbReference type="EMBL" id="RWKW01000025">
    <property type="protein sequence ID" value="RST87134.1"/>
    <property type="molecule type" value="Genomic_DNA"/>
</dbReference>
<dbReference type="InterPro" id="IPR003439">
    <property type="entry name" value="ABC_transporter-like_ATP-bd"/>
</dbReference>
<keyword evidence="5" id="KW-0547">Nucleotide-binding</keyword>
<comment type="caution">
    <text evidence="9">The sequence shown here is derived from an EMBL/GenBank/DDBJ whole genome shotgun (WGS) entry which is preliminary data.</text>
</comment>
<dbReference type="PROSITE" id="PS50893">
    <property type="entry name" value="ABC_TRANSPORTER_2"/>
    <property type="match status" value="1"/>
</dbReference>
<evidence type="ECO:0000256" key="5">
    <source>
        <dbReference type="ARBA" id="ARBA00022741"/>
    </source>
</evidence>
<dbReference type="Gene3D" id="3.40.50.300">
    <property type="entry name" value="P-loop containing nucleotide triphosphate hydrolases"/>
    <property type="match status" value="1"/>
</dbReference>
<dbReference type="Proteomes" id="UP000278398">
    <property type="component" value="Unassembled WGS sequence"/>
</dbReference>
<dbReference type="GO" id="GO:0055085">
    <property type="term" value="P:transmembrane transport"/>
    <property type="evidence" value="ECO:0007669"/>
    <property type="project" value="UniProtKB-ARBA"/>
</dbReference>
<evidence type="ECO:0000256" key="1">
    <source>
        <dbReference type="ARBA" id="ARBA00004417"/>
    </source>
</evidence>
<evidence type="ECO:0000259" key="8">
    <source>
        <dbReference type="PROSITE" id="PS50893"/>
    </source>
</evidence>
<dbReference type="Pfam" id="PF08352">
    <property type="entry name" value="oligo_HPY"/>
    <property type="match status" value="1"/>
</dbReference>
<dbReference type="InterPro" id="IPR027417">
    <property type="entry name" value="P-loop_NTPase"/>
</dbReference>
<dbReference type="GO" id="GO:0005886">
    <property type="term" value="C:plasma membrane"/>
    <property type="evidence" value="ECO:0007669"/>
    <property type="project" value="UniProtKB-SubCell"/>
</dbReference>
<dbReference type="InterPro" id="IPR017871">
    <property type="entry name" value="ABC_transporter-like_CS"/>
</dbReference>
<comment type="similarity">
    <text evidence="2">Belongs to the ABC transporter superfamily.</text>
</comment>
<dbReference type="GO" id="GO:0005524">
    <property type="term" value="F:ATP binding"/>
    <property type="evidence" value="ECO:0007669"/>
    <property type="project" value="UniProtKB-KW"/>
</dbReference>
<evidence type="ECO:0000256" key="3">
    <source>
        <dbReference type="ARBA" id="ARBA00022448"/>
    </source>
</evidence>
<evidence type="ECO:0000313" key="10">
    <source>
        <dbReference type="Proteomes" id="UP000278398"/>
    </source>
</evidence>